<evidence type="ECO:0000313" key="1">
    <source>
        <dbReference type="EMBL" id="RHY22683.1"/>
    </source>
</evidence>
<reference evidence="1 2" key="1">
    <citation type="submission" date="2018-08" db="EMBL/GenBank/DDBJ databases">
        <title>Aphanomyces genome sequencing and annotation.</title>
        <authorList>
            <person name="Minardi D."/>
            <person name="Oidtmann B."/>
            <person name="Van Der Giezen M."/>
            <person name="Studholme D.J."/>
        </authorList>
    </citation>
    <scope>NUCLEOTIDE SEQUENCE [LARGE SCALE GENOMIC DNA]</scope>
    <source>
        <strain evidence="1 2">NJM0002</strain>
    </source>
</reference>
<sequence length="85" mass="9409">MPSPPSLHRSTMEERRQFVRRYQIIPLGPKADKSSKKDDLTGGLVSIGIKPTSGDDNMDCTLAQDYHKVVPIEKAPTNPTADDDE</sequence>
<dbReference type="EMBL" id="QUSY01002027">
    <property type="protein sequence ID" value="RHY22683.1"/>
    <property type="molecule type" value="Genomic_DNA"/>
</dbReference>
<comment type="caution">
    <text evidence="1">The sequence shown here is derived from an EMBL/GenBank/DDBJ whole genome shotgun (WGS) entry which is preliminary data.</text>
</comment>
<evidence type="ECO:0000313" key="2">
    <source>
        <dbReference type="Proteomes" id="UP000285060"/>
    </source>
</evidence>
<name>A0A418AIG1_9STRA</name>
<keyword evidence="2" id="KW-1185">Reference proteome</keyword>
<protein>
    <submittedName>
        <fullName evidence="1">Uncharacterized protein</fullName>
    </submittedName>
</protein>
<proteinExistence type="predicted"/>
<accession>A0A418AIG1</accession>
<organism evidence="1 2">
    <name type="scientific">Aphanomyces invadans</name>
    <dbReference type="NCBI Taxonomy" id="157072"/>
    <lineage>
        <taxon>Eukaryota</taxon>
        <taxon>Sar</taxon>
        <taxon>Stramenopiles</taxon>
        <taxon>Oomycota</taxon>
        <taxon>Saprolegniomycetes</taxon>
        <taxon>Saprolegniales</taxon>
        <taxon>Verrucalvaceae</taxon>
        <taxon>Aphanomyces</taxon>
    </lineage>
</organism>
<gene>
    <name evidence="1" type="ORF">DYB32_009425</name>
</gene>
<dbReference type="AlphaFoldDB" id="A0A418AIG1"/>
<dbReference type="Proteomes" id="UP000285060">
    <property type="component" value="Unassembled WGS sequence"/>
</dbReference>